<name>A0A6A6DCF5_9PEZI</name>
<organism evidence="3 4">
    <name type="scientific">Zopfia rhizophila CBS 207.26</name>
    <dbReference type="NCBI Taxonomy" id="1314779"/>
    <lineage>
        <taxon>Eukaryota</taxon>
        <taxon>Fungi</taxon>
        <taxon>Dikarya</taxon>
        <taxon>Ascomycota</taxon>
        <taxon>Pezizomycotina</taxon>
        <taxon>Dothideomycetes</taxon>
        <taxon>Dothideomycetes incertae sedis</taxon>
        <taxon>Zopfiaceae</taxon>
        <taxon>Zopfia</taxon>
    </lineage>
</organism>
<feature type="domain" description="6-phosphogluconate dehydrogenase NADP-binding" evidence="1">
    <location>
        <begin position="9"/>
        <end position="133"/>
    </location>
</feature>
<protein>
    <submittedName>
        <fullName evidence="3">6-phosphogluconate dehydrogenase C-terminal domain-like protein</fullName>
    </submittedName>
</protein>
<dbReference type="AlphaFoldDB" id="A0A6A6DCF5"/>
<accession>A0A6A6DCF5</accession>
<dbReference type="Pfam" id="PF09130">
    <property type="entry name" value="DUF1932"/>
    <property type="match status" value="1"/>
</dbReference>
<sequence length="312" mass="33980">MATKEFQNVGILSIGEMGLGIAQVLIAHGYHVYTFAADRSLGTQSRARNAGVELSPTLEHFVSSCCCVLSIVPPRDAHDTAKRILAVTPSSRTQPLYYVDLNAISPHSALETCKLLATNPSIVLIDGGIIGGVPYPLEQDNDWHCPSLIVSGPDKLPDPALIKTLNIRHLDMPIGAATGLKMCFACTTKGFVALAIQSFATAHELGVLDELRAYLERYNPTTLKLAEKGLVTMPPKAYRWVHEMREIAETVSLDGGFEKALFQSVAEVYRMIAEDSLLGKEQPGERVRGETVEDVVGLLSECMREKKMDTNG</sequence>
<evidence type="ECO:0000313" key="3">
    <source>
        <dbReference type="EMBL" id="KAF2176138.1"/>
    </source>
</evidence>
<feature type="domain" description="Phosphogluconate dehydrogenase NAD-binding putative C-terminal" evidence="2">
    <location>
        <begin position="202"/>
        <end position="270"/>
    </location>
</feature>
<dbReference type="SUPFAM" id="SSF51735">
    <property type="entry name" value="NAD(P)-binding Rossmann-fold domains"/>
    <property type="match status" value="1"/>
</dbReference>
<reference evidence="3" key="1">
    <citation type="journal article" date="2020" name="Stud. Mycol.">
        <title>101 Dothideomycetes genomes: a test case for predicting lifestyles and emergence of pathogens.</title>
        <authorList>
            <person name="Haridas S."/>
            <person name="Albert R."/>
            <person name="Binder M."/>
            <person name="Bloem J."/>
            <person name="Labutti K."/>
            <person name="Salamov A."/>
            <person name="Andreopoulos B."/>
            <person name="Baker S."/>
            <person name="Barry K."/>
            <person name="Bills G."/>
            <person name="Bluhm B."/>
            <person name="Cannon C."/>
            <person name="Castanera R."/>
            <person name="Culley D."/>
            <person name="Daum C."/>
            <person name="Ezra D."/>
            <person name="Gonzalez J."/>
            <person name="Henrissat B."/>
            <person name="Kuo A."/>
            <person name="Liang C."/>
            <person name="Lipzen A."/>
            <person name="Lutzoni F."/>
            <person name="Magnuson J."/>
            <person name="Mondo S."/>
            <person name="Nolan M."/>
            <person name="Ohm R."/>
            <person name="Pangilinan J."/>
            <person name="Park H.-J."/>
            <person name="Ramirez L."/>
            <person name="Alfaro M."/>
            <person name="Sun H."/>
            <person name="Tritt A."/>
            <person name="Yoshinaga Y."/>
            <person name="Zwiers L.-H."/>
            <person name="Turgeon B."/>
            <person name="Goodwin S."/>
            <person name="Spatafora J."/>
            <person name="Crous P."/>
            <person name="Grigoriev I."/>
        </authorList>
    </citation>
    <scope>NUCLEOTIDE SEQUENCE</scope>
    <source>
        <strain evidence="3">CBS 207.26</strain>
    </source>
</reference>
<gene>
    <name evidence="3" type="ORF">K469DRAFT_608133</name>
</gene>
<evidence type="ECO:0000259" key="2">
    <source>
        <dbReference type="Pfam" id="PF09130"/>
    </source>
</evidence>
<dbReference type="Pfam" id="PF03446">
    <property type="entry name" value="NAD_binding_2"/>
    <property type="match status" value="1"/>
</dbReference>
<dbReference type="GO" id="GO:0050661">
    <property type="term" value="F:NADP binding"/>
    <property type="evidence" value="ECO:0007669"/>
    <property type="project" value="InterPro"/>
</dbReference>
<dbReference type="OrthoDB" id="9988102at2759"/>
<dbReference type="Gene3D" id="1.10.1040.10">
    <property type="entry name" value="N-(1-d-carboxylethyl)-l-norvaline Dehydrogenase, domain 2"/>
    <property type="match status" value="1"/>
</dbReference>
<dbReference type="InterPro" id="IPR006115">
    <property type="entry name" value="6PGDH_NADP-bd"/>
</dbReference>
<dbReference type="InterPro" id="IPR013328">
    <property type="entry name" value="6PGD_dom2"/>
</dbReference>
<dbReference type="SUPFAM" id="SSF48179">
    <property type="entry name" value="6-phosphogluconate dehydrogenase C-terminal domain-like"/>
    <property type="match status" value="1"/>
</dbReference>
<dbReference type="Proteomes" id="UP000800200">
    <property type="component" value="Unassembled WGS sequence"/>
</dbReference>
<proteinExistence type="predicted"/>
<evidence type="ECO:0000259" key="1">
    <source>
        <dbReference type="Pfam" id="PF03446"/>
    </source>
</evidence>
<keyword evidence="4" id="KW-1185">Reference proteome</keyword>
<dbReference type="InterPro" id="IPR008927">
    <property type="entry name" value="6-PGluconate_DH-like_C_sf"/>
</dbReference>
<dbReference type="InterPro" id="IPR036291">
    <property type="entry name" value="NAD(P)-bd_dom_sf"/>
</dbReference>
<dbReference type="InterPro" id="IPR015814">
    <property type="entry name" value="Pgluconate_DH_NAD-bd_C"/>
</dbReference>
<evidence type="ECO:0000313" key="4">
    <source>
        <dbReference type="Proteomes" id="UP000800200"/>
    </source>
</evidence>
<dbReference type="EMBL" id="ML994714">
    <property type="protein sequence ID" value="KAF2176138.1"/>
    <property type="molecule type" value="Genomic_DNA"/>
</dbReference>
<dbReference type="Gene3D" id="3.40.50.720">
    <property type="entry name" value="NAD(P)-binding Rossmann-like Domain"/>
    <property type="match status" value="1"/>
</dbReference>